<keyword evidence="2" id="KW-1185">Reference proteome</keyword>
<name>A0ACC2U6U9_9FUNG</name>
<reference evidence="1" key="1">
    <citation type="submission" date="2022-04" db="EMBL/GenBank/DDBJ databases">
        <title>Genome of the entomopathogenic fungus Entomophthora muscae.</title>
        <authorList>
            <person name="Elya C."/>
            <person name="Lovett B.R."/>
            <person name="Lee E."/>
            <person name="Macias A.M."/>
            <person name="Hajek A.E."/>
            <person name="De Bivort B.L."/>
            <person name="Kasson M.T."/>
            <person name="De Fine Licht H.H."/>
            <person name="Stajich J.E."/>
        </authorList>
    </citation>
    <scope>NUCLEOTIDE SEQUENCE</scope>
    <source>
        <strain evidence="1">Berkeley</strain>
    </source>
</reference>
<sequence length="206" mass="23509">MTTLAQCKPFTPIFSLLGNAPVDGGTRGFFSATQTMELAPSATWIGKRNFSTQFMDLGKEVDRSTGKICTNEWCRVNHYYFWDGGHPITKPVACYENEKCHLQLQWRSNRWKLITWKDWIYNSFKVGLDNGTLVHNKSGFVFTHIFYGPQEHTVLFNKIQLLLVNPFFHSGMYFPKPKSGKLCDIKQNGIPQGVLTISKGKLNPPI</sequence>
<evidence type="ECO:0000313" key="2">
    <source>
        <dbReference type="Proteomes" id="UP001165960"/>
    </source>
</evidence>
<dbReference type="Proteomes" id="UP001165960">
    <property type="component" value="Unassembled WGS sequence"/>
</dbReference>
<organism evidence="1 2">
    <name type="scientific">Entomophthora muscae</name>
    <dbReference type="NCBI Taxonomy" id="34485"/>
    <lineage>
        <taxon>Eukaryota</taxon>
        <taxon>Fungi</taxon>
        <taxon>Fungi incertae sedis</taxon>
        <taxon>Zoopagomycota</taxon>
        <taxon>Entomophthoromycotina</taxon>
        <taxon>Entomophthoromycetes</taxon>
        <taxon>Entomophthorales</taxon>
        <taxon>Entomophthoraceae</taxon>
        <taxon>Entomophthora</taxon>
    </lineage>
</organism>
<evidence type="ECO:0000313" key="1">
    <source>
        <dbReference type="EMBL" id="KAJ9082381.1"/>
    </source>
</evidence>
<protein>
    <submittedName>
        <fullName evidence="1">Uncharacterized protein</fullName>
    </submittedName>
</protein>
<dbReference type="EMBL" id="QTSX02001434">
    <property type="protein sequence ID" value="KAJ9082381.1"/>
    <property type="molecule type" value="Genomic_DNA"/>
</dbReference>
<proteinExistence type="predicted"/>
<accession>A0ACC2U6U9</accession>
<comment type="caution">
    <text evidence="1">The sequence shown here is derived from an EMBL/GenBank/DDBJ whole genome shotgun (WGS) entry which is preliminary data.</text>
</comment>
<gene>
    <name evidence="1" type="ORF">DSO57_1005245</name>
</gene>